<organism evidence="1">
    <name type="scientific">Rhodococcus hoagii (strain 103S)</name>
    <name type="common">Rhodococcus equi</name>
    <dbReference type="NCBI Taxonomy" id="685727"/>
    <lineage>
        <taxon>Bacteria</taxon>
        <taxon>Bacillati</taxon>
        <taxon>Actinomycetota</taxon>
        <taxon>Actinomycetes</taxon>
        <taxon>Mycobacteriales</taxon>
        <taxon>Nocardiaceae</taxon>
        <taxon>Prescottella</taxon>
    </lineage>
</organism>
<accession>A0A3S5YBW9</accession>
<gene>
    <name evidence="1" type="ordered locus">REQ_40760</name>
</gene>
<dbReference type="KEGG" id="req:REQ_40760"/>
<reference evidence="1" key="1">
    <citation type="journal article" date="2010" name="PLoS Genet.">
        <title>The genome of a pathogenic rhodococcus: cooptive virulence underpinned by key gene acquisitions.</title>
        <authorList>
            <person name="Letek M."/>
            <person name="Gonzalez P."/>
            <person name="Macarthur I."/>
            <person name="Rodriguez H."/>
            <person name="Freeman T.C."/>
            <person name="Valero-Rello A."/>
            <person name="Blanco M."/>
            <person name="Buckley T."/>
            <person name="Cherevach I."/>
            <person name="Fahey R."/>
            <person name="Hapeshi A."/>
            <person name="Holdstock J."/>
            <person name="Leadon D."/>
            <person name="Navas J."/>
            <person name="Ocampo A."/>
            <person name="Quail M.A."/>
            <person name="Sanders M."/>
            <person name="Scortti M.M."/>
            <person name="Prescott J.F."/>
            <person name="Fogarty U."/>
            <person name="Meijer W.G."/>
            <person name="Parkhill J."/>
            <person name="Bentley S.D."/>
            <person name="Vazquez-Boland J.A."/>
        </authorList>
    </citation>
    <scope>NUCLEOTIDE SEQUENCE [LARGE SCALE GENOMIC DNA]</scope>
    <source>
        <strain evidence="1 2">103S</strain>
    </source>
</reference>
<name>A0A3S5YBW9_RHOH1</name>
<evidence type="ECO:0000313" key="2">
    <source>
        <dbReference type="Proteomes" id="UP000006892"/>
    </source>
</evidence>
<sequence length="151" mass="15772">MASAADPCMLGWSNVGPRTCAMTDVGMAPVWTLGDGLCAGMLTASGNAFDGPLWEYSSAPGAVHSVELRIAQGFSPLGEWASTTLACDVTAIVDWQNFDTGRSGTVSRYVPASNNSTSPAFVHVDTGPGRVRLTMRTDHPSIPVSTDIVVP</sequence>
<dbReference type="Proteomes" id="UP001154400">
    <property type="component" value="Chromosome"/>
</dbReference>
<evidence type="ECO:0000313" key="1">
    <source>
        <dbReference type="EMBL" id="CBH50048.1"/>
    </source>
</evidence>
<dbReference type="AlphaFoldDB" id="A0A3S5YBW9"/>
<dbReference type="EMBL" id="FN563149">
    <property type="protein sequence ID" value="CBH50048.1"/>
    <property type="molecule type" value="Genomic_DNA"/>
</dbReference>
<proteinExistence type="predicted"/>
<protein>
    <submittedName>
        <fullName evidence="1">Uncharacterized protein</fullName>
    </submittedName>
</protein>